<dbReference type="EMBL" id="OY660866">
    <property type="protein sequence ID" value="CAJ1053853.1"/>
    <property type="molecule type" value="Genomic_DNA"/>
</dbReference>
<keyword evidence="2" id="KW-1133">Transmembrane helix</keyword>
<feature type="transmembrane region" description="Helical" evidence="2">
    <location>
        <begin position="61"/>
        <end position="81"/>
    </location>
</feature>
<dbReference type="SMART" id="SM00034">
    <property type="entry name" value="CLECT"/>
    <property type="match status" value="1"/>
</dbReference>
<dbReference type="InterPro" id="IPR001304">
    <property type="entry name" value="C-type_lectin-like"/>
</dbReference>
<dbReference type="InterPro" id="IPR016186">
    <property type="entry name" value="C-type_lectin-like/link_sf"/>
</dbReference>
<protein>
    <submittedName>
        <fullName evidence="4">CD209 antigen-like protein E isoform X1</fullName>
    </submittedName>
</protein>
<evidence type="ECO:0000313" key="4">
    <source>
        <dbReference type="EMBL" id="CAJ1053853.1"/>
    </source>
</evidence>
<sequence length="284" mass="32499">MEPEDQIYVNLEELQGDTDGLKCHRPEGTGRPPLSPEHCTPADTKPVTTDDTWTLFKSSTVCLGLLSFLLLTAVITVGVLYNRDFSQLSTDLANRTAEKYQLLAQNQNLTEERDQLQIKFSNLTKAVGMCPDGWKRLGLSCYLFSTVRQSWSSSRWKCQSYGADLVIVRSQTEMKMTFEDLSTVVTVIRERVKKVFLNKFGHHLKFWIGLSKSHLTSWRWTDGSSLKTGFWQDYRPTHYIRTEQCAAFNSFQFSIYLSSIKSWTDEHCNTALPGVCEKKVEIPL</sequence>
<dbReference type="InterPro" id="IPR016187">
    <property type="entry name" value="CTDL_fold"/>
</dbReference>
<evidence type="ECO:0000259" key="3">
    <source>
        <dbReference type="PROSITE" id="PS50041"/>
    </source>
</evidence>
<evidence type="ECO:0000313" key="5">
    <source>
        <dbReference type="Proteomes" id="UP001178508"/>
    </source>
</evidence>
<dbReference type="Pfam" id="PF00059">
    <property type="entry name" value="Lectin_C"/>
    <property type="match status" value="1"/>
</dbReference>
<dbReference type="AlphaFoldDB" id="A0AAV1EYK1"/>
<feature type="domain" description="C-type lectin" evidence="3">
    <location>
        <begin position="137"/>
        <end position="277"/>
    </location>
</feature>
<evidence type="ECO:0000256" key="2">
    <source>
        <dbReference type="SAM" id="Phobius"/>
    </source>
</evidence>
<dbReference type="SUPFAM" id="SSF56436">
    <property type="entry name" value="C-type lectin-like"/>
    <property type="match status" value="1"/>
</dbReference>
<keyword evidence="5" id="KW-1185">Reference proteome</keyword>
<evidence type="ECO:0000256" key="1">
    <source>
        <dbReference type="SAM" id="Coils"/>
    </source>
</evidence>
<dbReference type="Proteomes" id="UP001178508">
    <property type="component" value="Chromosome 3"/>
</dbReference>
<dbReference type="PANTHER" id="PTHR22803">
    <property type="entry name" value="MANNOSE, PHOSPHOLIPASE, LECTIN RECEPTOR RELATED"/>
    <property type="match status" value="1"/>
</dbReference>
<reference evidence="4" key="1">
    <citation type="submission" date="2023-08" db="EMBL/GenBank/DDBJ databases">
        <authorList>
            <person name="Alioto T."/>
            <person name="Alioto T."/>
            <person name="Gomez Garrido J."/>
        </authorList>
    </citation>
    <scope>NUCLEOTIDE SEQUENCE</scope>
</reference>
<keyword evidence="2" id="KW-0812">Transmembrane</keyword>
<dbReference type="Gene3D" id="1.20.5.400">
    <property type="match status" value="1"/>
</dbReference>
<proteinExistence type="predicted"/>
<dbReference type="Gene3D" id="3.10.100.10">
    <property type="entry name" value="Mannose-Binding Protein A, subunit A"/>
    <property type="match status" value="1"/>
</dbReference>
<dbReference type="PROSITE" id="PS50041">
    <property type="entry name" value="C_TYPE_LECTIN_2"/>
    <property type="match status" value="1"/>
</dbReference>
<dbReference type="InterPro" id="IPR050111">
    <property type="entry name" value="C-type_lectin/snaclec_domain"/>
</dbReference>
<feature type="coiled-coil region" evidence="1">
    <location>
        <begin position="99"/>
        <end position="126"/>
    </location>
</feature>
<keyword evidence="1" id="KW-0175">Coiled coil</keyword>
<name>A0AAV1EYK1_XYRNO</name>
<keyword evidence="2" id="KW-0472">Membrane</keyword>
<gene>
    <name evidence="4" type="ORF">XNOV1_A023577</name>
</gene>
<accession>A0AAV1EYK1</accession>
<organism evidence="4 5">
    <name type="scientific">Xyrichtys novacula</name>
    <name type="common">Pearly razorfish</name>
    <name type="synonym">Hemipteronotus novacula</name>
    <dbReference type="NCBI Taxonomy" id="13765"/>
    <lineage>
        <taxon>Eukaryota</taxon>
        <taxon>Metazoa</taxon>
        <taxon>Chordata</taxon>
        <taxon>Craniata</taxon>
        <taxon>Vertebrata</taxon>
        <taxon>Euteleostomi</taxon>
        <taxon>Actinopterygii</taxon>
        <taxon>Neopterygii</taxon>
        <taxon>Teleostei</taxon>
        <taxon>Neoteleostei</taxon>
        <taxon>Acanthomorphata</taxon>
        <taxon>Eupercaria</taxon>
        <taxon>Labriformes</taxon>
        <taxon>Labridae</taxon>
        <taxon>Xyrichtys</taxon>
    </lineage>
</organism>